<dbReference type="EMBL" id="CAUYUJ010014907">
    <property type="protein sequence ID" value="CAK0847531.1"/>
    <property type="molecule type" value="Genomic_DNA"/>
</dbReference>
<protein>
    <submittedName>
        <fullName evidence="2">Uncharacterized protein</fullName>
    </submittedName>
</protein>
<gene>
    <name evidence="2" type="ORF">PCOR1329_LOCUS40707</name>
</gene>
<feature type="region of interest" description="Disordered" evidence="1">
    <location>
        <begin position="574"/>
        <end position="598"/>
    </location>
</feature>
<feature type="region of interest" description="Disordered" evidence="1">
    <location>
        <begin position="499"/>
        <end position="537"/>
    </location>
</feature>
<name>A0ABN9TPJ2_9DINO</name>
<evidence type="ECO:0000256" key="1">
    <source>
        <dbReference type="SAM" id="MobiDB-lite"/>
    </source>
</evidence>
<accession>A0ABN9TPJ2</accession>
<organism evidence="2 3">
    <name type="scientific">Prorocentrum cordatum</name>
    <dbReference type="NCBI Taxonomy" id="2364126"/>
    <lineage>
        <taxon>Eukaryota</taxon>
        <taxon>Sar</taxon>
        <taxon>Alveolata</taxon>
        <taxon>Dinophyceae</taxon>
        <taxon>Prorocentrales</taxon>
        <taxon>Prorocentraceae</taxon>
        <taxon>Prorocentrum</taxon>
    </lineage>
</organism>
<sequence>MRAWRAALALGAAAVPRESPWFDPEVHVPDMSESEMQLCGGGGCHDAEILAFDFQEAAWIATMPREELLGALELCPGLVTSFAFSAPEPRDALDTAKSYIRRRKMAVRQRPGRVRRAHRHSRVARAGRPGPGAGRAGRGAGAAPGAAAVGGPRGGPLQHHAAVAVVAAAAAADEDLRRRIVVYSKCDRPADELQKQLAGLAGKVEEVVEVPLRDTGAYMTGECSAYLQHILGARGDPADFTVFLHDDAPRHLKPGFLSIVLRALSLGTYEVPFLNLAHELLYRTVFRRELPRRLSTYCCGHFVASSARLQAVPPAEAQRLLDAVTSGAYTALAGGPCEVANILRGEPGNSEADEPPRRSEDARLPLALRYEGGRATTVPSPIRFAAYPSRFGGHWLDASEQHDWDVLLGPRKPDWACGSCTRLHNWASRIKCECGRSAPAHIRARDFTAHKVAMQQLERSGGKDNGKGKGRVQPNDKGGGKGDKLSAMEKKLDSLMASLSKSTTSTMEPPPTPPWQREAQDRASKTAEAEPDTDEGRRAKVAVQVQELEASIKTMGAHEEFKDIRCSMETKLSTLRTQQKQMRPPQTAHRRAAQDLSKAKAAIATMSKDLADKKDQYEKLRVSIVEREQTLEAKVQLAVLQTEFDRAAALASPKKENADGECKPVPGSVLLRDIDNFKKENPEAEDFLASPLWEKLQAHIRVMPKETVPDDSMGDSTGDDAAWTSAGGGAPSDNGAAAAGAVGADAGRAKRNNELSELSSEERLSLWSSCSSFEDFTAKLEELYVAKTARHG</sequence>
<feature type="region of interest" description="Disordered" evidence="1">
    <location>
        <begin position="458"/>
        <end position="485"/>
    </location>
</feature>
<proteinExistence type="predicted"/>
<feature type="region of interest" description="Disordered" evidence="1">
    <location>
        <begin position="704"/>
        <end position="758"/>
    </location>
</feature>
<feature type="compositionally biased region" description="Basic and acidic residues" evidence="1">
    <location>
        <begin position="747"/>
        <end position="758"/>
    </location>
</feature>
<dbReference type="Proteomes" id="UP001189429">
    <property type="component" value="Unassembled WGS sequence"/>
</dbReference>
<comment type="caution">
    <text evidence="2">The sequence shown here is derived from an EMBL/GenBank/DDBJ whole genome shotgun (WGS) entry which is preliminary data.</text>
</comment>
<feature type="compositionally biased region" description="Gly residues" evidence="1">
    <location>
        <begin position="129"/>
        <end position="142"/>
    </location>
</feature>
<feature type="compositionally biased region" description="Basic and acidic residues" evidence="1">
    <location>
        <begin position="518"/>
        <end position="537"/>
    </location>
</feature>
<evidence type="ECO:0000313" key="3">
    <source>
        <dbReference type="Proteomes" id="UP001189429"/>
    </source>
</evidence>
<feature type="compositionally biased region" description="Low complexity" evidence="1">
    <location>
        <begin position="731"/>
        <end position="746"/>
    </location>
</feature>
<feature type="region of interest" description="Disordered" evidence="1">
    <location>
        <begin position="110"/>
        <end position="154"/>
    </location>
</feature>
<keyword evidence="3" id="KW-1185">Reference proteome</keyword>
<reference evidence="2" key="1">
    <citation type="submission" date="2023-10" db="EMBL/GenBank/DDBJ databases">
        <authorList>
            <person name="Chen Y."/>
            <person name="Shah S."/>
            <person name="Dougan E. K."/>
            <person name="Thang M."/>
            <person name="Chan C."/>
        </authorList>
    </citation>
    <scope>NUCLEOTIDE SEQUENCE [LARGE SCALE GENOMIC DNA]</scope>
</reference>
<feature type="compositionally biased region" description="Basic residues" evidence="1">
    <location>
        <begin position="110"/>
        <end position="125"/>
    </location>
</feature>
<evidence type="ECO:0000313" key="2">
    <source>
        <dbReference type="EMBL" id="CAK0847531.1"/>
    </source>
</evidence>